<dbReference type="GO" id="GO:0000166">
    <property type="term" value="F:nucleotide binding"/>
    <property type="evidence" value="ECO:0007669"/>
    <property type="project" value="InterPro"/>
</dbReference>
<dbReference type="OrthoDB" id="256869at2"/>
<evidence type="ECO:0000256" key="2">
    <source>
        <dbReference type="ARBA" id="ARBA00023002"/>
    </source>
</evidence>
<dbReference type="RefSeq" id="WP_142112169.1">
    <property type="nucleotide sequence ID" value="NZ_BAAATB010000002.1"/>
</dbReference>
<keyword evidence="6" id="KW-1185">Reference proteome</keyword>
<dbReference type="PANTHER" id="PTHR43708">
    <property type="entry name" value="CONSERVED EXPRESSED OXIDOREDUCTASE (EUROFUNG)"/>
    <property type="match status" value="1"/>
</dbReference>
<protein>
    <submittedName>
        <fullName evidence="5">Putative dehydrogenase</fullName>
    </submittedName>
</protein>
<dbReference type="InterPro" id="IPR000683">
    <property type="entry name" value="Gfo/Idh/MocA-like_OxRdtase_N"/>
</dbReference>
<dbReference type="SUPFAM" id="SSF55347">
    <property type="entry name" value="Glyceraldehyde-3-phosphate dehydrogenase-like, C-terminal domain"/>
    <property type="match status" value="1"/>
</dbReference>
<comment type="caution">
    <text evidence="5">The sequence shown here is derived from an EMBL/GenBank/DDBJ whole genome shotgun (WGS) entry which is preliminary data.</text>
</comment>
<dbReference type="EMBL" id="VFNV01000001">
    <property type="protein sequence ID" value="TQK76709.1"/>
    <property type="molecule type" value="Genomic_DNA"/>
</dbReference>
<dbReference type="SUPFAM" id="SSF51735">
    <property type="entry name" value="NAD(P)-binding Rossmann-fold domains"/>
    <property type="match status" value="1"/>
</dbReference>
<evidence type="ECO:0000313" key="6">
    <source>
        <dbReference type="Proteomes" id="UP000316181"/>
    </source>
</evidence>
<dbReference type="PANTHER" id="PTHR43708:SF5">
    <property type="entry name" value="CONSERVED EXPRESSED OXIDOREDUCTASE (EUROFUNG)-RELATED"/>
    <property type="match status" value="1"/>
</dbReference>
<sequence length="343" mass="37889">MSLPARFAIIGYGSAGRGIHSRLIREAGFLVTAIVTRDEGRKRAATEDWPAAAVYDEISELIAHPDDFDVIVIASPSGRHVAHAEQVIDAGLAFVIEKPLAPTALQASDIVDRAAKARVPFTVFQNRRWDAEQLTARRLIESGELGRVHTFERRWERWRPTPQQRWKENDPIAGGLLLDLGSHLVDSATDLFGRVESVYAEIRSLTTPTEDDVFMTLYHSPRADGSAVISRLWGGSLVGAPGPRTRILGDKAAYLVTQFEAEPTPYSRLDEAVEAEHQGWIARGDELTAVEPPSGGHVDFYHAVNDWLRDRGPVPVDPRDAVRTINVLDAARISAREGRRVSV</sequence>
<feature type="domain" description="Gfo/Idh/MocA-like oxidoreductase C-terminal" evidence="4">
    <location>
        <begin position="137"/>
        <end position="343"/>
    </location>
</feature>
<accession>A0A542SQ15</accession>
<evidence type="ECO:0000313" key="5">
    <source>
        <dbReference type="EMBL" id="TQK76709.1"/>
    </source>
</evidence>
<dbReference type="AlphaFoldDB" id="A0A542SQ15"/>
<evidence type="ECO:0000259" key="4">
    <source>
        <dbReference type="Pfam" id="PF02894"/>
    </source>
</evidence>
<feature type="domain" description="Gfo/Idh/MocA-like oxidoreductase N-terminal" evidence="3">
    <location>
        <begin position="6"/>
        <end position="123"/>
    </location>
</feature>
<name>A0A542SQ15_9MICO</name>
<dbReference type="Pfam" id="PF01408">
    <property type="entry name" value="GFO_IDH_MocA"/>
    <property type="match status" value="1"/>
</dbReference>
<evidence type="ECO:0000256" key="1">
    <source>
        <dbReference type="ARBA" id="ARBA00010928"/>
    </source>
</evidence>
<dbReference type="Proteomes" id="UP000316181">
    <property type="component" value="Unassembled WGS sequence"/>
</dbReference>
<dbReference type="Gene3D" id="3.30.360.10">
    <property type="entry name" value="Dihydrodipicolinate Reductase, domain 2"/>
    <property type="match status" value="1"/>
</dbReference>
<dbReference type="Gene3D" id="3.40.50.720">
    <property type="entry name" value="NAD(P)-binding Rossmann-like Domain"/>
    <property type="match status" value="1"/>
</dbReference>
<organism evidence="5 6">
    <name type="scientific">Rarobacter incanus</name>
    <dbReference type="NCBI Taxonomy" id="153494"/>
    <lineage>
        <taxon>Bacteria</taxon>
        <taxon>Bacillati</taxon>
        <taxon>Actinomycetota</taxon>
        <taxon>Actinomycetes</taxon>
        <taxon>Micrococcales</taxon>
        <taxon>Rarobacteraceae</taxon>
        <taxon>Rarobacter</taxon>
    </lineage>
</organism>
<dbReference type="GO" id="GO:0016491">
    <property type="term" value="F:oxidoreductase activity"/>
    <property type="evidence" value="ECO:0007669"/>
    <property type="project" value="UniProtKB-KW"/>
</dbReference>
<gene>
    <name evidence="5" type="ORF">FB389_1399</name>
</gene>
<proteinExistence type="inferred from homology"/>
<dbReference type="InterPro" id="IPR004104">
    <property type="entry name" value="Gfo/Idh/MocA-like_OxRdtase_C"/>
</dbReference>
<evidence type="ECO:0000259" key="3">
    <source>
        <dbReference type="Pfam" id="PF01408"/>
    </source>
</evidence>
<dbReference type="InterPro" id="IPR051317">
    <property type="entry name" value="Gfo/Idh/MocA_oxidoreduct"/>
</dbReference>
<dbReference type="InterPro" id="IPR036291">
    <property type="entry name" value="NAD(P)-bd_dom_sf"/>
</dbReference>
<keyword evidence="2" id="KW-0560">Oxidoreductase</keyword>
<dbReference type="Pfam" id="PF02894">
    <property type="entry name" value="GFO_IDH_MocA_C"/>
    <property type="match status" value="1"/>
</dbReference>
<comment type="similarity">
    <text evidence="1">Belongs to the Gfo/Idh/MocA family.</text>
</comment>
<reference evidence="5 6" key="1">
    <citation type="submission" date="2019-06" db="EMBL/GenBank/DDBJ databases">
        <title>Sequencing the genomes of 1000 actinobacteria strains.</title>
        <authorList>
            <person name="Klenk H.-P."/>
        </authorList>
    </citation>
    <scope>NUCLEOTIDE SEQUENCE [LARGE SCALE GENOMIC DNA]</scope>
    <source>
        <strain evidence="5 6">DSM 10596</strain>
    </source>
</reference>